<evidence type="ECO:0000259" key="4">
    <source>
        <dbReference type="PROSITE" id="PS01124"/>
    </source>
</evidence>
<dbReference type="Gene3D" id="1.10.10.60">
    <property type="entry name" value="Homeodomain-like"/>
    <property type="match status" value="2"/>
</dbReference>
<keyword evidence="1" id="KW-0805">Transcription regulation</keyword>
<dbReference type="InterPro" id="IPR018060">
    <property type="entry name" value="HTH_AraC"/>
</dbReference>
<dbReference type="GO" id="GO:0043565">
    <property type="term" value="F:sequence-specific DNA binding"/>
    <property type="evidence" value="ECO:0007669"/>
    <property type="project" value="InterPro"/>
</dbReference>
<keyword evidence="6" id="KW-1185">Reference proteome</keyword>
<evidence type="ECO:0000313" key="6">
    <source>
        <dbReference type="Proteomes" id="UP000198670"/>
    </source>
</evidence>
<keyword evidence="3" id="KW-0804">Transcription</keyword>
<evidence type="ECO:0000256" key="3">
    <source>
        <dbReference type="ARBA" id="ARBA00023163"/>
    </source>
</evidence>
<feature type="domain" description="HTH araC/xylS-type" evidence="4">
    <location>
        <begin position="233"/>
        <end position="332"/>
    </location>
</feature>
<name>A0A1I3FGR9_9SPHI</name>
<dbReference type="InterPro" id="IPR009057">
    <property type="entry name" value="Homeodomain-like_sf"/>
</dbReference>
<dbReference type="STRING" id="1477437.SAMN05444682_102325"/>
<dbReference type="PRINTS" id="PR00032">
    <property type="entry name" value="HTHARAC"/>
</dbReference>
<dbReference type="RefSeq" id="WP_090625152.1">
    <property type="nucleotide sequence ID" value="NZ_FOQO01000002.1"/>
</dbReference>
<dbReference type="InterPro" id="IPR020449">
    <property type="entry name" value="Tscrpt_reg_AraC-type_HTH"/>
</dbReference>
<organism evidence="5 6">
    <name type="scientific">Parapedobacter indicus</name>
    <dbReference type="NCBI Taxonomy" id="1477437"/>
    <lineage>
        <taxon>Bacteria</taxon>
        <taxon>Pseudomonadati</taxon>
        <taxon>Bacteroidota</taxon>
        <taxon>Sphingobacteriia</taxon>
        <taxon>Sphingobacteriales</taxon>
        <taxon>Sphingobacteriaceae</taxon>
        <taxon>Parapedobacter</taxon>
    </lineage>
</organism>
<evidence type="ECO:0000313" key="5">
    <source>
        <dbReference type="EMBL" id="SFI10376.1"/>
    </source>
</evidence>
<dbReference type="EMBL" id="FOQO01000002">
    <property type="protein sequence ID" value="SFI10376.1"/>
    <property type="molecule type" value="Genomic_DNA"/>
</dbReference>
<dbReference type="InterPro" id="IPR011051">
    <property type="entry name" value="RmlC_Cupin_sf"/>
</dbReference>
<dbReference type="PROSITE" id="PS01124">
    <property type="entry name" value="HTH_ARAC_FAMILY_2"/>
    <property type="match status" value="1"/>
</dbReference>
<proteinExistence type="predicted"/>
<dbReference type="PANTHER" id="PTHR43280">
    <property type="entry name" value="ARAC-FAMILY TRANSCRIPTIONAL REGULATOR"/>
    <property type="match status" value="1"/>
</dbReference>
<reference evidence="5 6" key="1">
    <citation type="submission" date="2016-10" db="EMBL/GenBank/DDBJ databases">
        <authorList>
            <person name="de Groot N.N."/>
        </authorList>
    </citation>
    <scope>NUCLEOTIDE SEQUENCE [LARGE SCALE GENOMIC DNA]</scope>
    <source>
        <strain evidence="5 6">RK1</strain>
    </source>
</reference>
<dbReference type="Proteomes" id="UP000198670">
    <property type="component" value="Unassembled WGS sequence"/>
</dbReference>
<keyword evidence="2" id="KW-0238">DNA-binding</keyword>
<dbReference type="AlphaFoldDB" id="A0A1I3FGR9"/>
<dbReference type="Pfam" id="PF12833">
    <property type="entry name" value="HTH_18"/>
    <property type="match status" value="1"/>
</dbReference>
<dbReference type="GO" id="GO:0003700">
    <property type="term" value="F:DNA-binding transcription factor activity"/>
    <property type="evidence" value="ECO:0007669"/>
    <property type="project" value="InterPro"/>
</dbReference>
<dbReference type="PANTHER" id="PTHR43280:SF28">
    <property type="entry name" value="HTH-TYPE TRANSCRIPTIONAL ACTIVATOR RHAS"/>
    <property type="match status" value="1"/>
</dbReference>
<evidence type="ECO:0000256" key="2">
    <source>
        <dbReference type="ARBA" id="ARBA00023125"/>
    </source>
</evidence>
<accession>A0A1I3FGR9</accession>
<evidence type="ECO:0000256" key="1">
    <source>
        <dbReference type="ARBA" id="ARBA00023015"/>
    </source>
</evidence>
<sequence>MRTKNATYREYGKVYRSDSCDPLIIAWQNGKVQLEAWAKLSYPGYGVSDKVLPGINTIGFWDAHHAQEWGLGYHRNEGIEITFLETGSMSFSVEDDEFLLTSDNFTITRPWQLHKVGNPNIGVGKLHWLILDVGVRHPHQEWKWPSWILLNKKDLEELSKMLRQNEQPVWKGNAEMKRCFLKIAQLIQNDRTAANESWVVIYVNELLMHMLSALRQGSAHFNESLTDSIRTVRLFIKDLKMNFYEPWTLESMADHCALGITRFVHYFRQLTNNSPMQYLNYLRVKAAAEQLIKYPNRTVSHIGYGCGFSSSQYFATVFRKHFGCTPGDFRERRGMVSAKIR</sequence>
<dbReference type="SUPFAM" id="SSF51182">
    <property type="entry name" value="RmlC-like cupins"/>
    <property type="match status" value="1"/>
</dbReference>
<protein>
    <submittedName>
        <fullName evidence="5">AraC family transcriptional regulator, L-rhamnose operon regulatory protein RhaS</fullName>
    </submittedName>
</protein>
<dbReference type="SMART" id="SM00342">
    <property type="entry name" value="HTH_ARAC"/>
    <property type="match status" value="1"/>
</dbReference>
<dbReference type="OrthoDB" id="1157557at2"/>
<gene>
    <name evidence="5" type="ORF">SAMN05444682_102325</name>
</gene>
<dbReference type="SUPFAM" id="SSF46689">
    <property type="entry name" value="Homeodomain-like"/>
    <property type="match status" value="2"/>
</dbReference>